<protein>
    <recommendedName>
        <fullName evidence="7">Mitochondrial carrier protein</fullName>
    </recommendedName>
</protein>
<accession>A0A7S1CFC2</accession>
<evidence type="ECO:0000256" key="2">
    <source>
        <dbReference type="ARBA" id="ARBA00022692"/>
    </source>
</evidence>
<dbReference type="PROSITE" id="PS50920">
    <property type="entry name" value="SOLCAR"/>
    <property type="match status" value="1"/>
</dbReference>
<name>A0A7S1CFC2_9STRA</name>
<evidence type="ECO:0008006" key="7">
    <source>
        <dbReference type="Google" id="ProtNLM"/>
    </source>
</evidence>
<dbReference type="InterPro" id="IPR018108">
    <property type="entry name" value="MCP_transmembrane"/>
</dbReference>
<evidence type="ECO:0000256" key="1">
    <source>
        <dbReference type="ARBA" id="ARBA00004141"/>
    </source>
</evidence>
<dbReference type="GO" id="GO:0006843">
    <property type="term" value="P:mitochondrial citrate transmembrane transport"/>
    <property type="evidence" value="ECO:0007669"/>
    <property type="project" value="TreeGrafter"/>
</dbReference>
<feature type="repeat" description="Solcar" evidence="4">
    <location>
        <begin position="137"/>
        <end position="226"/>
    </location>
</feature>
<keyword evidence="3 4" id="KW-0472">Membrane</keyword>
<dbReference type="Pfam" id="PF00153">
    <property type="entry name" value="Mito_carr"/>
    <property type="match status" value="1"/>
</dbReference>
<dbReference type="GO" id="GO:0016020">
    <property type="term" value="C:membrane"/>
    <property type="evidence" value="ECO:0007669"/>
    <property type="project" value="UniProtKB-SubCell"/>
</dbReference>
<evidence type="ECO:0000256" key="4">
    <source>
        <dbReference type="PROSITE-ProRule" id="PRU00282"/>
    </source>
</evidence>
<keyword evidence="5" id="KW-0813">Transport</keyword>
<keyword evidence="2 4" id="KW-0812">Transmembrane</keyword>
<comment type="subcellular location">
    <subcellularLocation>
        <location evidence="1">Membrane</location>
        <topology evidence="1">Multi-pass membrane protein</topology>
    </subcellularLocation>
</comment>
<dbReference type="EMBL" id="HBFS01014480">
    <property type="protein sequence ID" value="CAD8916491.1"/>
    <property type="molecule type" value="Transcribed_RNA"/>
</dbReference>
<comment type="similarity">
    <text evidence="5">Belongs to the mitochondrial carrier (TC 2.A.29) family.</text>
</comment>
<dbReference type="InterPro" id="IPR023395">
    <property type="entry name" value="MCP_dom_sf"/>
</dbReference>
<dbReference type="SUPFAM" id="SSF103506">
    <property type="entry name" value="Mitochondrial carrier"/>
    <property type="match status" value="1"/>
</dbReference>
<gene>
    <name evidence="6" type="ORF">BSP0115_LOCUS9749</name>
</gene>
<dbReference type="PANTHER" id="PTHR46982">
    <property type="entry name" value="CITRATE/OXOGLUTARATE CARRIER PROTEIN"/>
    <property type="match status" value="1"/>
</dbReference>
<dbReference type="GO" id="GO:0015742">
    <property type="term" value="P:alpha-ketoglutarate transport"/>
    <property type="evidence" value="ECO:0007669"/>
    <property type="project" value="TreeGrafter"/>
</dbReference>
<evidence type="ECO:0000313" key="6">
    <source>
        <dbReference type="EMBL" id="CAD8916491.1"/>
    </source>
</evidence>
<dbReference type="GO" id="GO:0005739">
    <property type="term" value="C:mitochondrion"/>
    <property type="evidence" value="ECO:0007669"/>
    <property type="project" value="TreeGrafter"/>
</dbReference>
<dbReference type="Gene3D" id="1.50.40.10">
    <property type="entry name" value="Mitochondrial carrier domain"/>
    <property type="match status" value="1"/>
</dbReference>
<dbReference type="PANTHER" id="PTHR46982:SF1">
    <property type="entry name" value="CITRATE_OXOGLUTARATE CARRIER PROTEIN"/>
    <property type="match status" value="1"/>
</dbReference>
<reference evidence="6" key="1">
    <citation type="submission" date="2021-01" db="EMBL/GenBank/DDBJ databases">
        <authorList>
            <person name="Corre E."/>
            <person name="Pelletier E."/>
            <person name="Niang G."/>
            <person name="Scheremetjew M."/>
            <person name="Finn R."/>
            <person name="Kale V."/>
            <person name="Holt S."/>
            <person name="Cochrane G."/>
            <person name="Meng A."/>
            <person name="Brown T."/>
            <person name="Cohen L."/>
        </authorList>
    </citation>
    <scope>NUCLEOTIDE SEQUENCE</scope>
    <source>
        <strain evidence="6">Ms1</strain>
    </source>
</reference>
<dbReference type="GO" id="GO:0005371">
    <property type="term" value="F:tricarboxylate secondary active transmembrane transporter activity"/>
    <property type="evidence" value="ECO:0007669"/>
    <property type="project" value="TreeGrafter"/>
</dbReference>
<organism evidence="6">
    <name type="scientific">Bicosoecida sp. CB-2014</name>
    <dbReference type="NCBI Taxonomy" id="1486930"/>
    <lineage>
        <taxon>Eukaryota</taxon>
        <taxon>Sar</taxon>
        <taxon>Stramenopiles</taxon>
        <taxon>Bigyra</taxon>
        <taxon>Opalozoa</taxon>
        <taxon>Bicosoecida</taxon>
    </lineage>
</organism>
<proteinExistence type="inferred from homology"/>
<sequence length="328" mass="34517">MFSRGERAEMGLGAWGGGAWVPAVACSVVATSAPPDAQKPEKPWAKTLIGGSVTVVFEAFGGGHFLEFCKIAKQTSTRSYPQIVRDVTRHKGIAGVLDGFLPWGAAQSITKGAVFSWGHATAKKTMHGNSYLSEDATEVLSGGIGGGVQGIFMSPLLLLKTRVMTDAAFRTSGTVMETTISSAKIGGRIVATEGAAALLKGAGVFSFKRFCDWTTRYFFVQVVENAVQGDGPPLSKQTKVWCALGGGTLSALATVPIDVMVATVQDASKAGKKVSIIEVYKEQMASGGIKGTLQLSTRGLVARVAHVALTTLLMKNVTSFVYDSLMRD</sequence>
<dbReference type="InterPro" id="IPR053017">
    <property type="entry name" value="Mito_Cit/Oxoglu_Carrier"/>
</dbReference>
<evidence type="ECO:0000256" key="5">
    <source>
        <dbReference type="RuleBase" id="RU000488"/>
    </source>
</evidence>
<evidence type="ECO:0000256" key="3">
    <source>
        <dbReference type="ARBA" id="ARBA00023136"/>
    </source>
</evidence>
<dbReference type="AlphaFoldDB" id="A0A7S1CFC2"/>